<comment type="caution">
    <text evidence="9">The sequence shown here is derived from an EMBL/GenBank/DDBJ whole genome shotgun (WGS) entry which is preliminary data.</text>
</comment>
<dbReference type="Pfam" id="PF13850">
    <property type="entry name" value="ERGIC_N"/>
    <property type="match status" value="1"/>
</dbReference>
<dbReference type="InterPro" id="IPR012936">
    <property type="entry name" value="Erv_C"/>
</dbReference>
<evidence type="ECO:0000259" key="7">
    <source>
        <dbReference type="Pfam" id="PF07970"/>
    </source>
</evidence>
<evidence type="ECO:0008006" key="11">
    <source>
        <dbReference type="Google" id="ProtNLM"/>
    </source>
</evidence>
<evidence type="ECO:0000256" key="2">
    <source>
        <dbReference type="ARBA" id="ARBA00005648"/>
    </source>
</evidence>
<evidence type="ECO:0000256" key="5">
    <source>
        <dbReference type="ARBA" id="ARBA00023136"/>
    </source>
</evidence>
<keyword evidence="10" id="KW-1185">Reference proteome</keyword>
<feature type="transmembrane region" description="Helical" evidence="6">
    <location>
        <begin position="166"/>
        <end position="185"/>
    </location>
</feature>
<organism evidence="9 10">
    <name type="scientific">Puccinia sorghi</name>
    <dbReference type="NCBI Taxonomy" id="27349"/>
    <lineage>
        <taxon>Eukaryota</taxon>
        <taxon>Fungi</taxon>
        <taxon>Dikarya</taxon>
        <taxon>Basidiomycota</taxon>
        <taxon>Pucciniomycotina</taxon>
        <taxon>Pucciniomycetes</taxon>
        <taxon>Pucciniales</taxon>
        <taxon>Pucciniaceae</taxon>
        <taxon>Puccinia</taxon>
    </lineage>
</organism>
<dbReference type="GO" id="GO:0030134">
    <property type="term" value="C:COPII-coated ER to Golgi transport vesicle"/>
    <property type="evidence" value="ECO:0007669"/>
    <property type="project" value="TreeGrafter"/>
</dbReference>
<dbReference type="OrthoDB" id="10266265at2759"/>
<reference evidence="9 10" key="1">
    <citation type="submission" date="2015-08" db="EMBL/GenBank/DDBJ databases">
        <title>Next Generation Sequencing and Analysis of the Genome of Puccinia sorghi L Schw, the Causal Agent of Maize Common Rust.</title>
        <authorList>
            <person name="Rochi L."/>
            <person name="Burguener G."/>
            <person name="Darino M."/>
            <person name="Turjanski A."/>
            <person name="Kreff E."/>
            <person name="Dieguez M.J."/>
            <person name="Sacco F."/>
        </authorList>
    </citation>
    <scope>NUCLEOTIDE SEQUENCE [LARGE SCALE GENOMIC DNA]</scope>
    <source>
        <strain evidence="9 10">RO10H11247</strain>
    </source>
</reference>
<dbReference type="InterPro" id="IPR039542">
    <property type="entry name" value="Erv_N"/>
</dbReference>
<dbReference type="EMBL" id="LAVV01012051">
    <property type="protein sequence ID" value="KNZ47073.1"/>
    <property type="molecule type" value="Genomic_DNA"/>
</dbReference>
<dbReference type="GO" id="GO:0006890">
    <property type="term" value="P:retrograde vesicle-mediated transport, Golgi to endoplasmic reticulum"/>
    <property type="evidence" value="ECO:0007669"/>
    <property type="project" value="TreeGrafter"/>
</dbReference>
<dbReference type="GO" id="GO:0006888">
    <property type="term" value="P:endoplasmic reticulum to Golgi vesicle-mediated transport"/>
    <property type="evidence" value="ECO:0007669"/>
    <property type="project" value="TreeGrafter"/>
</dbReference>
<evidence type="ECO:0000256" key="3">
    <source>
        <dbReference type="ARBA" id="ARBA00022692"/>
    </source>
</evidence>
<protein>
    <recommendedName>
        <fullName evidence="11">Endoplasmic reticulum-Golgi intermediate compartment protein 3</fullName>
    </recommendedName>
</protein>
<dbReference type="AlphaFoldDB" id="A0A0L6UES8"/>
<dbReference type="STRING" id="27349.A0A0L6UES8"/>
<comment type="similarity">
    <text evidence="2">Belongs to the ERGIC family.</text>
</comment>
<dbReference type="GO" id="GO:0000139">
    <property type="term" value="C:Golgi membrane"/>
    <property type="evidence" value="ECO:0007669"/>
    <property type="project" value="TreeGrafter"/>
</dbReference>
<keyword evidence="4 6" id="KW-1133">Transmembrane helix</keyword>
<feature type="domain" description="Endoplasmic reticulum vesicle transporter N-terminal" evidence="8">
    <location>
        <begin position="156"/>
        <end position="237"/>
    </location>
</feature>
<evidence type="ECO:0000256" key="1">
    <source>
        <dbReference type="ARBA" id="ARBA00004141"/>
    </source>
</evidence>
<evidence type="ECO:0000313" key="9">
    <source>
        <dbReference type="EMBL" id="KNZ47073.1"/>
    </source>
</evidence>
<dbReference type="GO" id="GO:0005789">
    <property type="term" value="C:endoplasmic reticulum membrane"/>
    <property type="evidence" value="ECO:0007669"/>
    <property type="project" value="TreeGrafter"/>
</dbReference>
<evidence type="ECO:0000259" key="8">
    <source>
        <dbReference type="Pfam" id="PF13850"/>
    </source>
</evidence>
<keyword evidence="3 6" id="KW-0812">Transmembrane</keyword>
<gene>
    <name evidence="9" type="ORF">VP01_66g5</name>
</gene>
<dbReference type="VEuPathDB" id="FungiDB:VP01_66g5"/>
<proteinExistence type="inferred from homology"/>
<dbReference type="Proteomes" id="UP000037035">
    <property type="component" value="Unassembled WGS sequence"/>
</dbReference>
<evidence type="ECO:0000256" key="6">
    <source>
        <dbReference type="SAM" id="Phobius"/>
    </source>
</evidence>
<name>A0A0L6UES8_9BASI</name>
<keyword evidence="5 6" id="KW-0472">Membrane</keyword>
<dbReference type="InterPro" id="IPR045888">
    <property type="entry name" value="Erv"/>
</dbReference>
<comment type="subcellular location">
    <subcellularLocation>
        <location evidence="1">Membrane</location>
        <topology evidence="1">Multi-pass membrane protein</topology>
    </subcellularLocation>
</comment>
<accession>A0A0L6UES8</accession>
<dbReference type="PANTHER" id="PTHR10984">
    <property type="entry name" value="ENDOPLASMIC RETICULUM-GOLGI INTERMEDIATE COMPARTMENT PROTEIN"/>
    <property type="match status" value="1"/>
</dbReference>
<evidence type="ECO:0000313" key="10">
    <source>
        <dbReference type="Proteomes" id="UP000037035"/>
    </source>
</evidence>
<feature type="domain" description="Endoplasmic reticulum vesicle transporter C-terminal" evidence="7">
    <location>
        <begin position="340"/>
        <end position="552"/>
    </location>
</feature>
<sequence length="602" mass="66437">MVDFGWQLGWSMLHVNCRQLSKFCFAGTPYTNGDGTVKQSVCVAAVGGLVAAPSQGTVNSKLRQSPFTFPSSSIVNLPAKSNKCSRIHNQAHLLRIERLELSPPSTWLVMVSLEVTSRGSMVSQRYVSNFVLSCYSWGRLRADISSFFCLPSFISQTMEDVKVKTGFGGMLTMASAVLIFTLILVEFRDYRQIHVQPSILVDKSRGEKLLVHMNITFPRVPCYLLSVDVMDISGEHQNGERRANVAHDMTKTRLDSDGVPLSVNATQKLQGELESIIASRAKDCSLIAALAMVVNLGPQDVVTAAKKFEKPTFGGVGVSIILMGSNRTLRELTLLFLFAQQCVQEHWSERIKEQSKEGCNVNGVLKVNKVIGNLHLSPGRSFQTHQVHVHDLVPYLQDSNLHDFGHVIHNFAFMDANQPKETAHTMRLKRKLGIVNPLDGVKAHTEASNYMFQYFLKVVGTQFQLLDGQVAKTHQYSVTQYERDLEDSEKSDADELGHLTTHGRSGVPGVFFNYEISPMQVVHQEYRQSFAHFATSTCAIVGGVLTIAGLLDSFVYGAQNRMKGGSTNHGASHSRTGKVANLSPVSLVNLLLVKASTLPSCF</sequence>
<evidence type="ECO:0000256" key="4">
    <source>
        <dbReference type="ARBA" id="ARBA00022989"/>
    </source>
</evidence>
<dbReference type="Pfam" id="PF07970">
    <property type="entry name" value="COPIIcoated_ERV"/>
    <property type="match status" value="1"/>
</dbReference>
<dbReference type="PANTHER" id="PTHR10984:SF25">
    <property type="entry name" value="ENDOPLASMIC RETICULUM-GOLGI INTERMEDIATE COMPARTMENT PROTEIN 3"/>
    <property type="match status" value="1"/>
</dbReference>